<dbReference type="InterPro" id="IPR009057">
    <property type="entry name" value="Homeodomain-like_sf"/>
</dbReference>
<dbReference type="PROSITE" id="PS50110">
    <property type="entry name" value="RESPONSE_REGULATORY"/>
    <property type="match status" value="1"/>
</dbReference>
<dbReference type="InterPro" id="IPR051552">
    <property type="entry name" value="HptR"/>
</dbReference>
<dbReference type="PANTHER" id="PTHR42713">
    <property type="entry name" value="HISTIDINE KINASE-RELATED"/>
    <property type="match status" value="1"/>
</dbReference>
<dbReference type="PANTHER" id="PTHR42713:SF3">
    <property type="entry name" value="TRANSCRIPTIONAL REGULATORY PROTEIN HPTR"/>
    <property type="match status" value="1"/>
</dbReference>
<dbReference type="eggNOG" id="COG4753">
    <property type="taxonomic scope" value="Bacteria"/>
</dbReference>
<feature type="domain" description="Response regulatory" evidence="13">
    <location>
        <begin position="3"/>
        <end position="120"/>
    </location>
</feature>
<evidence type="ECO:0000259" key="12">
    <source>
        <dbReference type="PROSITE" id="PS01124"/>
    </source>
</evidence>
<dbReference type="CDD" id="cd17536">
    <property type="entry name" value="REC_YesN-like"/>
    <property type="match status" value="1"/>
</dbReference>
<dbReference type="SMART" id="SM00448">
    <property type="entry name" value="REC"/>
    <property type="match status" value="1"/>
</dbReference>
<dbReference type="GO" id="GO:0000160">
    <property type="term" value="P:phosphorelay signal transduction system"/>
    <property type="evidence" value="ECO:0007669"/>
    <property type="project" value="UniProtKB-KW"/>
</dbReference>
<evidence type="ECO:0000256" key="3">
    <source>
        <dbReference type="ARBA" id="ARBA00022490"/>
    </source>
</evidence>
<evidence type="ECO:0000259" key="13">
    <source>
        <dbReference type="PROSITE" id="PS50110"/>
    </source>
</evidence>
<keyword evidence="15" id="KW-1185">Reference proteome</keyword>
<evidence type="ECO:0000256" key="8">
    <source>
        <dbReference type="ARBA" id="ARBA00023163"/>
    </source>
</evidence>
<feature type="modified residue" description="4-aspartylphosphate" evidence="10">
    <location>
        <position position="55"/>
    </location>
</feature>
<keyword evidence="4 10" id="KW-0597">Phosphoprotein</keyword>
<keyword evidence="8" id="KW-0804">Transcription</keyword>
<dbReference type="InterPro" id="IPR041522">
    <property type="entry name" value="CdaR_GGDEF"/>
</dbReference>
<keyword evidence="7" id="KW-0238">DNA-binding</keyword>
<dbReference type="SUPFAM" id="SSF52172">
    <property type="entry name" value="CheY-like"/>
    <property type="match status" value="1"/>
</dbReference>
<dbReference type="InterPro" id="IPR018060">
    <property type="entry name" value="HTH_AraC"/>
</dbReference>
<keyword evidence="5" id="KW-0902">Two-component regulatory system</keyword>
<evidence type="ECO:0000256" key="10">
    <source>
        <dbReference type="PROSITE-ProRule" id="PRU00169"/>
    </source>
</evidence>
<name>C6LHP9_9FIRM</name>
<dbReference type="OrthoDB" id="9794370at2"/>
<dbReference type="PROSITE" id="PS01124">
    <property type="entry name" value="HTH_ARAC_FAMILY_2"/>
    <property type="match status" value="1"/>
</dbReference>
<evidence type="ECO:0000256" key="11">
    <source>
        <dbReference type="SAM" id="Coils"/>
    </source>
</evidence>
<evidence type="ECO:0000256" key="7">
    <source>
        <dbReference type="ARBA" id="ARBA00023125"/>
    </source>
</evidence>
<protein>
    <recommendedName>
        <fullName evidence="2">Stage 0 sporulation protein A homolog</fullName>
    </recommendedName>
</protein>
<evidence type="ECO:0000256" key="2">
    <source>
        <dbReference type="ARBA" id="ARBA00018672"/>
    </source>
</evidence>
<comment type="function">
    <text evidence="9">May play the central regulatory role in sporulation. It may be an element of the effector pathway responsible for the activation of sporulation genes in response to nutritional stress. Spo0A may act in concert with spo0H (a sigma factor) to control the expression of some genes that are critical to the sporulation process.</text>
</comment>
<feature type="domain" description="HTH araC/xylS-type" evidence="12">
    <location>
        <begin position="438"/>
        <end position="537"/>
    </location>
</feature>
<evidence type="ECO:0000256" key="5">
    <source>
        <dbReference type="ARBA" id="ARBA00023012"/>
    </source>
</evidence>
<dbReference type="SUPFAM" id="SSF46689">
    <property type="entry name" value="Homeodomain-like"/>
    <property type="match status" value="2"/>
</dbReference>
<dbReference type="eggNOG" id="COG2207">
    <property type="taxonomic scope" value="Bacteria"/>
</dbReference>
<proteinExistence type="predicted"/>
<evidence type="ECO:0000256" key="9">
    <source>
        <dbReference type="ARBA" id="ARBA00024867"/>
    </source>
</evidence>
<dbReference type="GO" id="GO:0043565">
    <property type="term" value="F:sequence-specific DNA binding"/>
    <property type="evidence" value="ECO:0007669"/>
    <property type="project" value="InterPro"/>
</dbReference>
<evidence type="ECO:0000256" key="1">
    <source>
        <dbReference type="ARBA" id="ARBA00004496"/>
    </source>
</evidence>
<dbReference type="RefSeq" id="WP_006862947.1">
    <property type="nucleotide sequence ID" value="NZ_ACCL02000015.1"/>
</dbReference>
<reference evidence="14" key="1">
    <citation type="submission" date="2009-07" db="EMBL/GenBank/DDBJ databases">
        <authorList>
            <person name="Weinstock G."/>
            <person name="Sodergren E."/>
            <person name="Clifton S."/>
            <person name="Fulton L."/>
            <person name="Fulton B."/>
            <person name="Courtney L."/>
            <person name="Fronick C."/>
            <person name="Harrison M."/>
            <person name="Strong C."/>
            <person name="Farmer C."/>
            <person name="Delahaunty K."/>
            <person name="Markovic C."/>
            <person name="Hall O."/>
            <person name="Minx P."/>
            <person name="Tomlinson C."/>
            <person name="Mitreva M."/>
            <person name="Nelson J."/>
            <person name="Hou S."/>
            <person name="Wollam A."/>
            <person name="Pepin K.H."/>
            <person name="Johnson M."/>
            <person name="Bhonagiri V."/>
            <person name="Nash W.E."/>
            <person name="Warren W."/>
            <person name="Chinwalla A."/>
            <person name="Mardis E.R."/>
            <person name="Wilson R.K."/>
        </authorList>
    </citation>
    <scope>NUCLEOTIDE SEQUENCE [LARGE SCALE GENOMIC DNA]</scope>
    <source>
        <strain evidence="14">DSM 14469</strain>
    </source>
</reference>
<dbReference type="GO" id="GO:0003700">
    <property type="term" value="F:DNA-binding transcription factor activity"/>
    <property type="evidence" value="ECO:0007669"/>
    <property type="project" value="InterPro"/>
</dbReference>
<dbReference type="Pfam" id="PF12833">
    <property type="entry name" value="HTH_18"/>
    <property type="match status" value="1"/>
</dbReference>
<sequence length="540" mass="62051">MLKVFLVEDEVVMRNGIKNNIPWEKEGFEFVGEASDGELAYPLIKKEKPDILITDIKMPFMDGLELSRIVKKEMPQIKILILSGYNEFDYAKQAINIGVTQYLLKPISSAKLLEAVKEVGALIEKEREYERMMERYKKEMEENVHLEQQKLWNALVANKLTTAELLEGGQKVGMDFTASAYLVFLFKIMQGGDSTGCSKDTIEVSDKILELSAGWDSVLTFERSSEGWVFLIKAQSEEEAQECLDGCRRQLTELVGGYPALEYFGGIGTVVRRLGDIPLSYREACKAFASRFFTEPNQILYSTDVPRLHHGEDNPIDVSSMRPKKMERELVDKFLRSGTLEEVDNFLNEYFLDIGEQNYQSMLYRQYVVMDLYFTATDFLADLKISLDDMPEDCRDINEIVAAATSPESMRERTGRLFSETLKLRDRHSMKRYSAVLEEARAFIQENYQREDMSLNTVASQVNISPSYFSAIFSAETGQTFVEYLTQVRLDKAKELLMCSSMRTAEIGYEVGYKDSHYFSYIFKKIVGCSPKDYKNRRKE</sequence>
<keyword evidence="11" id="KW-0175">Coiled coil</keyword>
<gene>
    <name evidence="14" type="ORF">BRYFOR_08163</name>
</gene>
<dbReference type="AlphaFoldDB" id="C6LHP9"/>
<dbReference type="Gene3D" id="3.40.50.2300">
    <property type="match status" value="1"/>
</dbReference>
<dbReference type="SMART" id="SM00342">
    <property type="entry name" value="HTH_ARAC"/>
    <property type="match status" value="1"/>
</dbReference>
<comment type="caution">
    <text evidence="14">The sequence shown here is derived from an EMBL/GenBank/DDBJ whole genome shotgun (WGS) entry which is preliminary data.</text>
</comment>
<dbReference type="InterPro" id="IPR011006">
    <property type="entry name" value="CheY-like_superfamily"/>
</dbReference>
<dbReference type="Gene3D" id="1.10.10.60">
    <property type="entry name" value="Homeodomain-like"/>
    <property type="match status" value="2"/>
</dbReference>
<dbReference type="Proteomes" id="UP000005561">
    <property type="component" value="Unassembled WGS sequence"/>
</dbReference>
<dbReference type="Pfam" id="PF00072">
    <property type="entry name" value="Response_reg"/>
    <property type="match status" value="1"/>
</dbReference>
<dbReference type="GO" id="GO:0005737">
    <property type="term" value="C:cytoplasm"/>
    <property type="evidence" value="ECO:0007669"/>
    <property type="project" value="UniProtKB-SubCell"/>
</dbReference>
<dbReference type="STRING" id="168384.SAMN05660368_02515"/>
<feature type="coiled-coil region" evidence="11">
    <location>
        <begin position="119"/>
        <end position="149"/>
    </location>
</feature>
<organism evidence="14 15">
    <name type="scientific">Marvinbryantia formatexigens DSM 14469</name>
    <dbReference type="NCBI Taxonomy" id="478749"/>
    <lineage>
        <taxon>Bacteria</taxon>
        <taxon>Bacillati</taxon>
        <taxon>Bacillota</taxon>
        <taxon>Clostridia</taxon>
        <taxon>Lachnospirales</taxon>
        <taxon>Lachnospiraceae</taxon>
        <taxon>Marvinbryantia</taxon>
    </lineage>
</organism>
<dbReference type="InterPro" id="IPR001789">
    <property type="entry name" value="Sig_transdc_resp-reg_receiver"/>
</dbReference>
<dbReference type="EMBL" id="ACCL02000015">
    <property type="protein sequence ID" value="EET59789.1"/>
    <property type="molecule type" value="Genomic_DNA"/>
</dbReference>
<evidence type="ECO:0000313" key="14">
    <source>
        <dbReference type="EMBL" id="EET59789.1"/>
    </source>
</evidence>
<keyword evidence="6" id="KW-0805">Transcription regulation</keyword>
<keyword evidence="3" id="KW-0963">Cytoplasm</keyword>
<evidence type="ECO:0000313" key="15">
    <source>
        <dbReference type="Proteomes" id="UP000005561"/>
    </source>
</evidence>
<dbReference type="Pfam" id="PF17853">
    <property type="entry name" value="GGDEF_2"/>
    <property type="match status" value="1"/>
</dbReference>
<accession>C6LHP9</accession>
<comment type="subcellular location">
    <subcellularLocation>
        <location evidence="1">Cytoplasm</location>
    </subcellularLocation>
</comment>
<evidence type="ECO:0000256" key="4">
    <source>
        <dbReference type="ARBA" id="ARBA00022553"/>
    </source>
</evidence>
<evidence type="ECO:0000256" key="6">
    <source>
        <dbReference type="ARBA" id="ARBA00023015"/>
    </source>
</evidence>